<dbReference type="InterPro" id="IPR029043">
    <property type="entry name" value="GcvT/YgfZ_C"/>
</dbReference>
<name>A0A0A0HHJ3_9RHOB</name>
<feature type="domain" description="GCVT N-terminal" evidence="2">
    <location>
        <begin position="12"/>
        <end position="250"/>
    </location>
</feature>
<keyword evidence="4" id="KW-0489">Methyltransferase</keyword>
<feature type="domain" description="Aminomethyltransferase C-terminal" evidence="3">
    <location>
        <begin position="294"/>
        <end position="371"/>
    </location>
</feature>
<dbReference type="Pfam" id="PF08669">
    <property type="entry name" value="GCV_T_C"/>
    <property type="match status" value="1"/>
</dbReference>
<evidence type="ECO:0000313" key="5">
    <source>
        <dbReference type="Proteomes" id="UP000030021"/>
    </source>
</evidence>
<dbReference type="SUPFAM" id="SSF103025">
    <property type="entry name" value="Folate-binding domain"/>
    <property type="match status" value="1"/>
</dbReference>
<dbReference type="EC" id="2.1.2.10" evidence="4"/>
<dbReference type="InterPro" id="IPR006222">
    <property type="entry name" value="GCVT_N"/>
</dbReference>
<comment type="caution">
    <text evidence="4">The sequence shown here is derived from an EMBL/GenBank/DDBJ whole genome shotgun (WGS) entry which is preliminary data.</text>
</comment>
<gene>
    <name evidence="4" type="ORF">rosmuc_03675</name>
</gene>
<dbReference type="GO" id="GO:0032259">
    <property type="term" value="P:methylation"/>
    <property type="evidence" value="ECO:0007669"/>
    <property type="project" value="UniProtKB-KW"/>
</dbReference>
<evidence type="ECO:0000313" key="4">
    <source>
        <dbReference type="EMBL" id="KGM86401.1"/>
    </source>
</evidence>
<accession>A0A0A0HHJ3</accession>
<dbReference type="PANTHER" id="PTHR43757">
    <property type="entry name" value="AMINOMETHYLTRANSFERASE"/>
    <property type="match status" value="1"/>
</dbReference>
<dbReference type="PANTHER" id="PTHR43757:SF2">
    <property type="entry name" value="AMINOMETHYLTRANSFERASE, MITOCHONDRIAL"/>
    <property type="match status" value="1"/>
</dbReference>
<dbReference type="STRING" id="215743.ROSMUCSMR3_00036"/>
<dbReference type="Pfam" id="PF01571">
    <property type="entry name" value="GCV_T"/>
    <property type="match status" value="1"/>
</dbReference>
<dbReference type="GO" id="GO:0008168">
    <property type="term" value="F:methyltransferase activity"/>
    <property type="evidence" value="ECO:0007669"/>
    <property type="project" value="UniProtKB-KW"/>
</dbReference>
<organism evidence="4 5">
    <name type="scientific">Roseovarius mucosus DSM 17069</name>
    <dbReference type="NCBI Taxonomy" id="1288298"/>
    <lineage>
        <taxon>Bacteria</taxon>
        <taxon>Pseudomonadati</taxon>
        <taxon>Pseudomonadota</taxon>
        <taxon>Alphaproteobacteria</taxon>
        <taxon>Rhodobacterales</taxon>
        <taxon>Roseobacteraceae</taxon>
        <taxon>Roseovarius</taxon>
    </lineage>
</organism>
<protein>
    <submittedName>
        <fullName evidence="4">Aminomethyltransferase</fullName>
        <ecNumber evidence="4">2.1.2.10</ecNumber>
    </submittedName>
</protein>
<dbReference type="InterPro" id="IPR027266">
    <property type="entry name" value="TrmE/GcvT-like"/>
</dbReference>
<dbReference type="GO" id="GO:0005829">
    <property type="term" value="C:cytosol"/>
    <property type="evidence" value="ECO:0007669"/>
    <property type="project" value="TreeGrafter"/>
</dbReference>
<evidence type="ECO:0000256" key="1">
    <source>
        <dbReference type="PIRSR" id="PIRSR006487-1"/>
    </source>
</evidence>
<dbReference type="OrthoDB" id="9772660at2"/>
<dbReference type="PATRIC" id="fig|1288298.3.peg.3688"/>
<dbReference type="Gene3D" id="3.30.1360.120">
    <property type="entry name" value="Probable tRNA modification gtpase trme, domain 1"/>
    <property type="match status" value="1"/>
</dbReference>
<dbReference type="eggNOG" id="COG0404">
    <property type="taxonomic scope" value="Bacteria"/>
</dbReference>
<dbReference type="PIRSF" id="PIRSF006487">
    <property type="entry name" value="GcvT"/>
    <property type="match status" value="1"/>
</dbReference>
<dbReference type="InterPro" id="IPR028896">
    <property type="entry name" value="GcvT/YgfZ/DmdA"/>
</dbReference>
<dbReference type="RefSeq" id="WP_037274862.1">
    <property type="nucleotide sequence ID" value="NZ_KN293983.1"/>
</dbReference>
<dbReference type="HOGENOM" id="CLU_007884_10_2_5"/>
<dbReference type="AlphaFoldDB" id="A0A0A0HHJ3"/>
<proteinExistence type="predicted"/>
<keyword evidence="4" id="KW-0808">Transferase</keyword>
<sequence length="381" mass="42100">MAIIYRTSALAPRHTEIGGELTDWNGMGTAWFYDHTDERAEADYLAVRTKAGLMDVSGLKKIHLVGPHAAAVIDRATTRNVDKIMPGRAVYACMLNDAGKFIDDCVIYRLSVNHWMVVHGTGTGHESLAMAAYGKNVAMIFDDDLHDMSLQGPVAVDFLEKHVPGIRNLAYFGILQTKLFDLPVMISRTGYTGERGYEIFCQGRHAIQIWDRILEDGKDMGIVPVQFSTLDLLRTESYLLFYPGDNSETFPFKDDLCGDTLWELGLDFTVSPGKTGFRGSENHYALKGKERFKIYGVRLEGKRAADMGAPLLKDGEVVGVVTFGLNSNLNGYNVGIARMPVDCAVPGTKMSVRYADGTEVACVAEEMPFYDKDKLIRAAKG</sequence>
<dbReference type="Proteomes" id="UP000030021">
    <property type="component" value="Unassembled WGS sequence"/>
</dbReference>
<dbReference type="InterPro" id="IPR013977">
    <property type="entry name" value="GcvT_C"/>
</dbReference>
<dbReference type="SUPFAM" id="SSF101790">
    <property type="entry name" value="Aminomethyltransferase beta-barrel domain"/>
    <property type="match status" value="1"/>
</dbReference>
<dbReference type="GO" id="GO:0004047">
    <property type="term" value="F:aminomethyltransferase activity"/>
    <property type="evidence" value="ECO:0007669"/>
    <property type="project" value="UniProtKB-EC"/>
</dbReference>
<evidence type="ECO:0000259" key="3">
    <source>
        <dbReference type="Pfam" id="PF08669"/>
    </source>
</evidence>
<feature type="binding site" evidence="1">
    <location>
        <position position="198"/>
    </location>
    <ligand>
        <name>substrate</name>
    </ligand>
</feature>
<evidence type="ECO:0000259" key="2">
    <source>
        <dbReference type="Pfam" id="PF01571"/>
    </source>
</evidence>
<reference evidence="4 5" key="1">
    <citation type="submission" date="2013-01" db="EMBL/GenBank/DDBJ databases">
        <authorList>
            <person name="Fiebig A."/>
            <person name="Goeker M."/>
            <person name="Klenk H.-P.P."/>
        </authorList>
    </citation>
    <scope>NUCLEOTIDE SEQUENCE [LARGE SCALE GENOMIC DNA]</scope>
    <source>
        <strain evidence="4 5">DSM 17069</strain>
    </source>
</reference>
<dbReference type="EMBL" id="AONH01000018">
    <property type="protein sequence ID" value="KGM86401.1"/>
    <property type="molecule type" value="Genomic_DNA"/>
</dbReference>